<name>A0A3N4CTS1_9ACTN</name>
<protein>
    <submittedName>
        <fullName evidence="4">SPFH domain / Band 7 family</fullName>
    </submittedName>
</protein>
<reference evidence="3" key="2">
    <citation type="submission" date="2021-03" db="EMBL/GenBank/DDBJ databases">
        <title>Human Oral Microbial Genomes.</title>
        <authorList>
            <person name="Johnston C.D."/>
            <person name="Chen T."/>
            <person name="Dewhirst F.E."/>
        </authorList>
    </citation>
    <scope>NUCLEOTIDE SEQUENCE</scope>
    <source>
        <strain evidence="3">F0714</strain>
    </source>
</reference>
<proteinExistence type="predicted"/>
<reference evidence="4 5" key="1">
    <citation type="submission" date="2018-12" db="EMBL/GenBank/DDBJ databases">
        <authorList>
            <consortium name="Pathogen Informatics"/>
        </authorList>
    </citation>
    <scope>NUCLEOTIDE SEQUENCE [LARGE SCALE GENOMIC DNA]</scope>
    <source>
        <strain evidence="4 5">NCTC12967</strain>
    </source>
</reference>
<dbReference type="GeneID" id="64407163"/>
<dbReference type="Proteomes" id="UP000677180">
    <property type="component" value="Chromosome"/>
</dbReference>
<dbReference type="EMBL" id="CP072385">
    <property type="protein sequence ID" value="QUC12434.1"/>
    <property type="molecule type" value="Genomic_DNA"/>
</dbReference>
<organism evidence="4 5">
    <name type="scientific">Arachnia propionica</name>
    <dbReference type="NCBI Taxonomy" id="1750"/>
    <lineage>
        <taxon>Bacteria</taxon>
        <taxon>Bacillati</taxon>
        <taxon>Actinomycetota</taxon>
        <taxon>Actinomycetes</taxon>
        <taxon>Propionibacteriales</taxon>
        <taxon>Propionibacteriaceae</taxon>
        <taxon>Arachnia</taxon>
    </lineage>
</organism>
<dbReference type="Proteomes" id="UP000273044">
    <property type="component" value="Chromosome"/>
</dbReference>
<evidence type="ECO:0000313" key="4">
    <source>
        <dbReference type="EMBL" id="VEH70403.1"/>
    </source>
</evidence>
<dbReference type="OrthoDB" id="3469168at2"/>
<dbReference type="EMBL" id="LR134406">
    <property type="protein sequence ID" value="VEH70403.1"/>
    <property type="molecule type" value="Genomic_DNA"/>
</dbReference>
<dbReference type="SUPFAM" id="SSF117892">
    <property type="entry name" value="Band 7/SPFH domain"/>
    <property type="match status" value="1"/>
</dbReference>
<evidence type="ECO:0000256" key="1">
    <source>
        <dbReference type="SAM" id="Coils"/>
    </source>
</evidence>
<gene>
    <name evidence="3" type="ORF">J5A53_07160</name>
    <name evidence="4" type="ORF">NCTC12967_01698</name>
</gene>
<accession>A0A3N4CTS1</accession>
<dbReference type="Pfam" id="PF01145">
    <property type="entry name" value="Band_7"/>
    <property type="match status" value="1"/>
</dbReference>
<evidence type="ECO:0000313" key="5">
    <source>
        <dbReference type="Proteomes" id="UP000273044"/>
    </source>
</evidence>
<keyword evidence="1" id="KW-0175">Coiled coil</keyword>
<dbReference type="RefSeq" id="WP_014846759.1">
    <property type="nucleotide sequence ID" value="NZ_CAUVFS010000006.1"/>
</dbReference>
<evidence type="ECO:0000313" key="3">
    <source>
        <dbReference type="EMBL" id="QUC12434.1"/>
    </source>
</evidence>
<sequence length="345" mass="38134">MATIHRYPFFSHATSSATRALFQGRRGKLVNRGAGASFWFRPLDTSLSEVPVDDMEFGNIFRVTTSDRQEVSVQTALTVRIVDPELTARRVDFEIDQRTGEWTGQPMQNLQNRLAESAKQFAAEVVAGEPLRTVLDDGLRLVRDAITEGLSGERQLGGAGIEVLGVRVVAVRADEELERALQTRIREEAQADADRATYDRRAQAVDRERAIKENELNNRTELARREAELVELQGMNERRRTEQELERDRLRNEAEAANRRLRVEAGADEVTLMAEARAGEVARIAEAENAALQARLAVFSAGEPAAVLAAVAPEVLSALPKIDSLTLTPDLLAGGVSRLLEEVRG</sequence>
<dbReference type="InterPro" id="IPR001107">
    <property type="entry name" value="Band_7"/>
</dbReference>
<feature type="domain" description="Band 7" evidence="2">
    <location>
        <begin position="23"/>
        <end position="196"/>
    </location>
</feature>
<feature type="coiled-coil region" evidence="1">
    <location>
        <begin position="240"/>
        <end position="267"/>
    </location>
</feature>
<dbReference type="AlphaFoldDB" id="A0A3N4CTS1"/>
<evidence type="ECO:0000259" key="2">
    <source>
        <dbReference type="Pfam" id="PF01145"/>
    </source>
</evidence>
<dbReference type="OMA" id="FWFRPET"/>
<keyword evidence="5" id="KW-1185">Reference proteome</keyword>
<dbReference type="InterPro" id="IPR036013">
    <property type="entry name" value="Band_7/SPFH_dom_sf"/>
</dbReference>
<dbReference type="Gene3D" id="3.30.479.30">
    <property type="entry name" value="Band 7 domain"/>
    <property type="match status" value="1"/>
</dbReference>